<dbReference type="GO" id="GO:0005615">
    <property type="term" value="C:extracellular space"/>
    <property type="evidence" value="ECO:0007669"/>
    <property type="project" value="TreeGrafter"/>
</dbReference>
<dbReference type="STRING" id="46731.A0A3M6TDH7"/>
<reference evidence="2 3" key="1">
    <citation type="journal article" date="2018" name="Sci. Rep.">
        <title>Comparative analysis of the Pocillopora damicornis genome highlights role of immune system in coral evolution.</title>
        <authorList>
            <person name="Cunning R."/>
            <person name="Bay R.A."/>
            <person name="Gillette P."/>
            <person name="Baker A.C."/>
            <person name="Traylor-Knowles N."/>
        </authorList>
    </citation>
    <scope>NUCLEOTIDE SEQUENCE [LARGE SCALE GENOMIC DNA]</scope>
    <source>
        <strain evidence="2">RSMAS</strain>
        <tissue evidence="2">Whole animal</tissue>
    </source>
</reference>
<evidence type="ECO:0000256" key="1">
    <source>
        <dbReference type="SAM" id="MobiDB-lite"/>
    </source>
</evidence>
<comment type="caution">
    <text evidence="2">The sequence shown here is derived from an EMBL/GenBank/DDBJ whole genome shotgun (WGS) entry which is preliminary data.</text>
</comment>
<accession>A0A3M6TDH7</accession>
<evidence type="ECO:0000313" key="3">
    <source>
        <dbReference type="Proteomes" id="UP000275408"/>
    </source>
</evidence>
<evidence type="ECO:0000313" key="2">
    <source>
        <dbReference type="EMBL" id="RMX39401.1"/>
    </source>
</evidence>
<dbReference type="PANTHER" id="PTHR10974:SF39">
    <property type="entry name" value="E2F TRANSCRIPTION FACTOR CC-MB DOMAIN-CONTAINING PROTEIN"/>
    <property type="match status" value="1"/>
</dbReference>
<feature type="region of interest" description="Disordered" evidence="1">
    <location>
        <begin position="1"/>
        <end position="31"/>
    </location>
</feature>
<gene>
    <name evidence="2" type="ORF">pdam_00005999</name>
</gene>
<dbReference type="AlphaFoldDB" id="A0A3M6TDH7"/>
<dbReference type="Pfam" id="PF02995">
    <property type="entry name" value="DUF229"/>
    <property type="match status" value="1"/>
</dbReference>
<dbReference type="InterPro" id="IPR004245">
    <property type="entry name" value="DUF229"/>
</dbReference>
<sequence>MISSSRLSPKENLETTRASGHRTEVKCKPHRPDRHGIKQIIEHYGPLGLIENRTCDDTHYPDICAFHYTESGDQILTCDPKVCGSSAVQIASVDPKMGKAVTKWKLLSKEQIDQTVQKAVKTNLERGFSFFFVRCGEIFQVLSFPPVLKKVDGGKKRTKINLNVILLDSISRPHFYRILPRAVKALHDISHDPKIQATALDFELLQSIGQQTFENMRPFFCGVVEDDNKVTASAKNTKASLGVEVLYGTFKKWGYQTFFQEDLCWYDIWGSALTDIGKRATPQSGSEFRERCYVDVHKAFMSLYDPQKMDSEDYSVTGIFSEIPPNRTCADLDMLPLTRCKCEGFDEEFEVKENADDHKWLAEFAVGHINNAIQRQHREGGANSSESFGYGNCERLVGKSFSKVIKRFRREFIVTSMDIHVFPPTGYNEDEVFRVSVKQFAEPKDGVFFINSIRVTTYSKFAPCADKSVDIKLCTCTKHQTSDLTKRGVLFENGVPRKMFGSETIVKDLDSNCLLFLRRDYRTFSFVLEVANVCTDITYKFTMTGSTDQRVFTNTLPISLELPPKTFHFLTSVSKYVVKVDSDLNLKASIQVKNEESDTFDSLGTIGVS</sequence>
<organism evidence="2 3">
    <name type="scientific">Pocillopora damicornis</name>
    <name type="common">Cauliflower coral</name>
    <name type="synonym">Millepora damicornis</name>
    <dbReference type="NCBI Taxonomy" id="46731"/>
    <lineage>
        <taxon>Eukaryota</taxon>
        <taxon>Metazoa</taxon>
        <taxon>Cnidaria</taxon>
        <taxon>Anthozoa</taxon>
        <taxon>Hexacorallia</taxon>
        <taxon>Scleractinia</taxon>
        <taxon>Astrocoeniina</taxon>
        <taxon>Pocilloporidae</taxon>
        <taxon>Pocillopora</taxon>
    </lineage>
</organism>
<dbReference type="EMBL" id="RCHS01003817">
    <property type="protein sequence ID" value="RMX39401.1"/>
    <property type="molecule type" value="Genomic_DNA"/>
</dbReference>
<protein>
    <submittedName>
        <fullName evidence="2">Uncharacterized protein</fullName>
    </submittedName>
</protein>
<name>A0A3M6TDH7_POCDA</name>
<proteinExistence type="predicted"/>
<dbReference type="PANTHER" id="PTHR10974">
    <property type="entry name" value="FI08016P-RELATED"/>
    <property type="match status" value="1"/>
</dbReference>
<dbReference type="Proteomes" id="UP000275408">
    <property type="component" value="Unassembled WGS sequence"/>
</dbReference>
<keyword evidence="3" id="KW-1185">Reference proteome</keyword>
<dbReference type="OrthoDB" id="5970433at2759"/>